<accession>A0A2T8HRW5</accession>
<feature type="transmembrane region" description="Helical" evidence="1">
    <location>
        <begin position="41"/>
        <end position="59"/>
    </location>
</feature>
<keyword evidence="1" id="KW-1133">Transmembrane helix</keyword>
<name>A0A2T8HRW5_9RHOB</name>
<organism evidence="2 3">
    <name type="scientific">Pararhodobacter oceanensis</name>
    <dbReference type="NCBI Taxonomy" id="2172121"/>
    <lineage>
        <taxon>Bacteria</taxon>
        <taxon>Pseudomonadati</taxon>
        <taxon>Pseudomonadota</taxon>
        <taxon>Alphaproteobacteria</taxon>
        <taxon>Rhodobacterales</taxon>
        <taxon>Paracoccaceae</taxon>
        <taxon>Pararhodobacter</taxon>
    </lineage>
</organism>
<evidence type="ECO:0000313" key="2">
    <source>
        <dbReference type="EMBL" id="PVH28155.1"/>
    </source>
</evidence>
<proteinExistence type="predicted"/>
<reference evidence="2 3" key="1">
    <citation type="submission" date="2018-04" db="EMBL/GenBank/DDBJ databases">
        <title>Pararhodobacter oceanense sp. nov., isolated from marine intertidal sediment.</title>
        <authorList>
            <person name="Wang X.-L."/>
            <person name="Du Z.-J."/>
        </authorList>
    </citation>
    <scope>NUCLEOTIDE SEQUENCE [LARGE SCALE GENOMIC DNA]</scope>
    <source>
        <strain evidence="2 3">AM505</strain>
    </source>
</reference>
<keyword evidence="1" id="KW-0812">Transmembrane</keyword>
<keyword evidence="1" id="KW-0472">Membrane</keyword>
<keyword evidence="3" id="KW-1185">Reference proteome</keyword>
<dbReference type="AlphaFoldDB" id="A0A2T8HRW5"/>
<protein>
    <submittedName>
        <fullName evidence="2">Uncharacterized protein</fullName>
    </submittedName>
</protein>
<comment type="caution">
    <text evidence="2">The sequence shown here is derived from an EMBL/GenBank/DDBJ whole genome shotgun (WGS) entry which is preliminary data.</text>
</comment>
<dbReference type="EMBL" id="QDKM01000006">
    <property type="protein sequence ID" value="PVH28155.1"/>
    <property type="molecule type" value="Genomic_DNA"/>
</dbReference>
<gene>
    <name evidence="2" type="ORF">DDE20_13660</name>
</gene>
<evidence type="ECO:0000313" key="3">
    <source>
        <dbReference type="Proteomes" id="UP000245911"/>
    </source>
</evidence>
<evidence type="ECO:0000256" key="1">
    <source>
        <dbReference type="SAM" id="Phobius"/>
    </source>
</evidence>
<sequence>MIHQFWSEVQDEVALPRSLHGADPGANPVAPSVMPAMAGRLLVAAVLVVGVTLAGQSLFRAHLAPTTGASSAASIGAFGGLRAALSGGALLDEMPPELMVYGEAQFHNFRRGITRFTDAELLQYAAATTRDMQGVSQVMTPYLLDALFLTDAEIAHRGLRRPQITASLAAQRASYQSGL</sequence>
<dbReference type="Proteomes" id="UP000245911">
    <property type="component" value="Unassembled WGS sequence"/>
</dbReference>